<proteinExistence type="predicted"/>
<dbReference type="EMBL" id="JAINUG010000024">
    <property type="protein sequence ID" value="KAJ8411094.1"/>
    <property type="molecule type" value="Genomic_DNA"/>
</dbReference>
<comment type="caution">
    <text evidence="2">The sequence shown here is derived from an EMBL/GenBank/DDBJ whole genome shotgun (WGS) entry which is preliminary data.</text>
</comment>
<name>A0AAD7SYI6_9TELE</name>
<reference evidence="2" key="1">
    <citation type="journal article" date="2023" name="Science">
        <title>Genome structures resolve the early diversification of teleost fishes.</title>
        <authorList>
            <person name="Parey E."/>
            <person name="Louis A."/>
            <person name="Montfort J."/>
            <person name="Bouchez O."/>
            <person name="Roques C."/>
            <person name="Iampietro C."/>
            <person name="Lluch J."/>
            <person name="Castinel A."/>
            <person name="Donnadieu C."/>
            <person name="Desvignes T."/>
            <person name="Floi Bucao C."/>
            <person name="Jouanno E."/>
            <person name="Wen M."/>
            <person name="Mejri S."/>
            <person name="Dirks R."/>
            <person name="Jansen H."/>
            <person name="Henkel C."/>
            <person name="Chen W.J."/>
            <person name="Zahm M."/>
            <person name="Cabau C."/>
            <person name="Klopp C."/>
            <person name="Thompson A.W."/>
            <person name="Robinson-Rechavi M."/>
            <person name="Braasch I."/>
            <person name="Lecointre G."/>
            <person name="Bobe J."/>
            <person name="Postlethwait J.H."/>
            <person name="Berthelot C."/>
            <person name="Roest Crollius H."/>
            <person name="Guiguen Y."/>
        </authorList>
    </citation>
    <scope>NUCLEOTIDE SEQUENCE</scope>
    <source>
        <strain evidence="2">NC1722</strain>
    </source>
</reference>
<keyword evidence="3" id="KW-1185">Reference proteome</keyword>
<feature type="region of interest" description="Disordered" evidence="1">
    <location>
        <begin position="52"/>
        <end position="125"/>
    </location>
</feature>
<gene>
    <name evidence="2" type="ORF">AAFF_G00181290</name>
</gene>
<evidence type="ECO:0008006" key="4">
    <source>
        <dbReference type="Google" id="ProtNLM"/>
    </source>
</evidence>
<feature type="compositionally biased region" description="Polar residues" evidence="1">
    <location>
        <begin position="52"/>
        <end position="65"/>
    </location>
</feature>
<accession>A0AAD7SYI6</accession>
<dbReference type="AlphaFoldDB" id="A0AAD7SYI6"/>
<organism evidence="2 3">
    <name type="scientific">Aldrovandia affinis</name>
    <dbReference type="NCBI Taxonomy" id="143900"/>
    <lineage>
        <taxon>Eukaryota</taxon>
        <taxon>Metazoa</taxon>
        <taxon>Chordata</taxon>
        <taxon>Craniata</taxon>
        <taxon>Vertebrata</taxon>
        <taxon>Euteleostomi</taxon>
        <taxon>Actinopterygii</taxon>
        <taxon>Neopterygii</taxon>
        <taxon>Teleostei</taxon>
        <taxon>Notacanthiformes</taxon>
        <taxon>Halosauridae</taxon>
        <taxon>Aldrovandia</taxon>
    </lineage>
</organism>
<feature type="compositionally biased region" description="Polar residues" evidence="1">
    <location>
        <begin position="114"/>
        <end position="125"/>
    </location>
</feature>
<protein>
    <recommendedName>
        <fullName evidence="4">Dynactin subunit 6</fullName>
    </recommendedName>
</protein>
<feature type="compositionally biased region" description="Basic residues" evidence="1">
    <location>
        <begin position="87"/>
        <end position="100"/>
    </location>
</feature>
<sequence>LVGRNAILTSRCIVGACCQVNTCEVIPENTVVYGSGCMHRIQMERSQCIFSPTSERLPLSSTATESPARLPDEDSSQLPPSEENRQSKLHSCKKRTHPKRLLSPWRPSPRKSFDSCTFQQENMAE</sequence>
<dbReference type="Gene3D" id="2.160.10.10">
    <property type="entry name" value="Hexapeptide repeat proteins"/>
    <property type="match status" value="1"/>
</dbReference>
<evidence type="ECO:0000256" key="1">
    <source>
        <dbReference type="SAM" id="MobiDB-lite"/>
    </source>
</evidence>
<dbReference type="Proteomes" id="UP001221898">
    <property type="component" value="Unassembled WGS sequence"/>
</dbReference>
<evidence type="ECO:0000313" key="2">
    <source>
        <dbReference type="EMBL" id="KAJ8411094.1"/>
    </source>
</evidence>
<feature type="non-terminal residue" evidence="2">
    <location>
        <position position="125"/>
    </location>
</feature>
<evidence type="ECO:0000313" key="3">
    <source>
        <dbReference type="Proteomes" id="UP001221898"/>
    </source>
</evidence>